<organism evidence="2">
    <name type="scientific">Tanacetum cinerariifolium</name>
    <name type="common">Dalmatian daisy</name>
    <name type="synonym">Chrysanthemum cinerariifolium</name>
    <dbReference type="NCBI Taxonomy" id="118510"/>
    <lineage>
        <taxon>Eukaryota</taxon>
        <taxon>Viridiplantae</taxon>
        <taxon>Streptophyta</taxon>
        <taxon>Embryophyta</taxon>
        <taxon>Tracheophyta</taxon>
        <taxon>Spermatophyta</taxon>
        <taxon>Magnoliopsida</taxon>
        <taxon>eudicotyledons</taxon>
        <taxon>Gunneridae</taxon>
        <taxon>Pentapetalae</taxon>
        <taxon>asterids</taxon>
        <taxon>campanulids</taxon>
        <taxon>Asterales</taxon>
        <taxon>Asteraceae</taxon>
        <taxon>Asteroideae</taxon>
        <taxon>Anthemideae</taxon>
        <taxon>Anthemidinae</taxon>
        <taxon>Tanacetum</taxon>
    </lineage>
</organism>
<dbReference type="AlphaFoldDB" id="A0A699QH99"/>
<feature type="non-terminal residue" evidence="2">
    <location>
        <position position="1"/>
    </location>
</feature>
<evidence type="ECO:0000256" key="1">
    <source>
        <dbReference type="SAM" id="MobiDB-lite"/>
    </source>
</evidence>
<reference evidence="2" key="1">
    <citation type="journal article" date="2019" name="Sci. Rep.">
        <title>Draft genome of Tanacetum cinerariifolium, the natural source of mosquito coil.</title>
        <authorList>
            <person name="Yamashiro T."/>
            <person name="Shiraishi A."/>
            <person name="Satake H."/>
            <person name="Nakayama K."/>
        </authorList>
    </citation>
    <scope>NUCLEOTIDE SEQUENCE</scope>
</reference>
<gene>
    <name evidence="2" type="ORF">Tci_833712</name>
</gene>
<name>A0A699QH99_TANCI</name>
<feature type="region of interest" description="Disordered" evidence="1">
    <location>
        <begin position="84"/>
        <end position="111"/>
    </location>
</feature>
<comment type="caution">
    <text evidence="2">The sequence shown here is derived from an EMBL/GenBank/DDBJ whole genome shotgun (WGS) entry which is preliminary data.</text>
</comment>
<sequence length="111" mass="11440">ANTGLQIALKVTATLSCSCSRLLSQYLWEKISSLIVSNLVNNSPISLSYLSNKAVKNPLASAVAGEATGDGMVSDIMGDEIGEGMVEGAGETGSEPDDHSGDGTFLLSFLT</sequence>
<accession>A0A699QH99</accession>
<protein>
    <submittedName>
        <fullName evidence="2">Uncharacterized protein</fullName>
    </submittedName>
</protein>
<evidence type="ECO:0000313" key="2">
    <source>
        <dbReference type="EMBL" id="GFC61742.1"/>
    </source>
</evidence>
<proteinExistence type="predicted"/>
<dbReference type="EMBL" id="BKCJ010990957">
    <property type="protein sequence ID" value="GFC61742.1"/>
    <property type="molecule type" value="Genomic_DNA"/>
</dbReference>